<dbReference type="InterPro" id="IPR003661">
    <property type="entry name" value="HisK_dim/P_dom"/>
</dbReference>
<evidence type="ECO:0000256" key="10">
    <source>
        <dbReference type="ARBA" id="ARBA00023012"/>
    </source>
</evidence>
<keyword evidence="12" id="KW-1133">Transmembrane helix</keyword>
<dbReference type="GO" id="GO:0000155">
    <property type="term" value="F:phosphorelay sensor kinase activity"/>
    <property type="evidence" value="ECO:0007669"/>
    <property type="project" value="InterPro"/>
</dbReference>
<comment type="catalytic activity">
    <reaction evidence="1">
        <text>ATP + protein L-histidine = ADP + protein N-phospho-L-histidine.</text>
        <dbReference type="EC" id="2.7.13.3"/>
    </reaction>
</comment>
<dbReference type="PANTHER" id="PTHR43711:SF1">
    <property type="entry name" value="HISTIDINE KINASE 1"/>
    <property type="match status" value="1"/>
</dbReference>
<organism evidence="15 16">
    <name type="scientific">Paenibacillus arenilitoris</name>
    <dbReference type="NCBI Taxonomy" id="2772299"/>
    <lineage>
        <taxon>Bacteria</taxon>
        <taxon>Bacillati</taxon>
        <taxon>Bacillota</taxon>
        <taxon>Bacilli</taxon>
        <taxon>Bacillales</taxon>
        <taxon>Paenibacillaceae</taxon>
        <taxon>Paenibacillus</taxon>
    </lineage>
</organism>
<dbReference type="EC" id="2.7.13.3" evidence="3"/>
<dbReference type="InterPro" id="IPR036097">
    <property type="entry name" value="HisK_dim/P_sf"/>
</dbReference>
<dbReference type="InterPro" id="IPR004358">
    <property type="entry name" value="Sig_transdc_His_kin-like_C"/>
</dbReference>
<keyword evidence="6" id="KW-0808">Transferase</keyword>
<keyword evidence="5" id="KW-0597">Phosphoprotein</keyword>
<dbReference type="InterPro" id="IPR003660">
    <property type="entry name" value="HAMP_dom"/>
</dbReference>
<evidence type="ECO:0000259" key="14">
    <source>
        <dbReference type="PROSITE" id="PS50885"/>
    </source>
</evidence>
<dbReference type="Proteomes" id="UP000632125">
    <property type="component" value="Unassembled WGS sequence"/>
</dbReference>
<accession>A0A927CP80</accession>
<dbReference type="Pfam" id="PF00512">
    <property type="entry name" value="HisKA"/>
    <property type="match status" value="1"/>
</dbReference>
<dbReference type="PANTHER" id="PTHR43711">
    <property type="entry name" value="TWO-COMPONENT HISTIDINE KINASE"/>
    <property type="match status" value="1"/>
</dbReference>
<dbReference type="GO" id="GO:0005886">
    <property type="term" value="C:plasma membrane"/>
    <property type="evidence" value="ECO:0007669"/>
    <property type="project" value="UniProtKB-SubCell"/>
</dbReference>
<evidence type="ECO:0000259" key="13">
    <source>
        <dbReference type="PROSITE" id="PS50109"/>
    </source>
</evidence>
<feature type="domain" description="Histidine kinase" evidence="13">
    <location>
        <begin position="139"/>
        <end position="354"/>
    </location>
</feature>
<evidence type="ECO:0000256" key="8">
    <source>
        <dbReference type="ARBA" id="ARBA00022777"/>
    </source>
</evidence>
<dbReference type="Gene3D" id="3.30.565.10">
    <property type="entry name" value="Histidine kinase-like ATPase, C-terminal domain"/>
    <property type="match status" value="1"/>
</dbReference>
<dbReference type="AlphaFoldDB" id="A0A927CP80"/>
<dbReference type="CDD" id="cd00075">
    <property type="entry name" value="HATPase"/>
    <property type="match status" value="1"/>
</dbReference>
<feature type="domain" description="HAMP" evidence="14">
    <location>
        <begin position="84"/>
        <end position="131"/>
    </location>
</feature>
<evidence type="ECO:0000256" key="6">
    <source>
        <dbReference type="ARBA" id="ARBA00022679"/>
    </source>
</evidence>
<dbReference type="PROSITE" id="PS50885">
    <property type="entry name" value="HAMP"/>
    <property type="match status" value="1"/>
</dbReference>
<dbReference type="FunFam" id="3.30.565.10:FF:000006">
    <property type="entry name" value="Sensor histidine kinase WalK"/>
    <property type="match status" value="1"/>
</dbReference>
<comment type="subcellular location">
    <subcellularLocation>
        <location evidence="2">Cell membrane</location>
        <topology evidence="2">Multi-pass membrane protein</topology>
    </subcellularLocation>
</comment>
<dbReference type="PROSITE" id="PS51257">
    <property type="entry name" value="PROKAR_LIPOPROTEIN"/>
    <property type="match status" value="1"/>
</dbReference>
<evidence type="ECO:0000256" key="4">
    <source>
        <dbReference type="ARBA" id="ARBA00022475"/>
    </source>
</evidence>
<reference evidence="15" key="1">
    <citation type="submission" date="2020-09" db="EMBL/GenBank/DDBJ databases">
        <title>A novel bacterium of genus Paenibacillus, isolated from South China Sea.</title>
        <authorList>
            <person name="Huang H."/>
            <person name="Mo K."/>
            <person name="Hu Y."/>
        </authorList>
    </citation>
    <scope>NUCLEOTIDE SEQUENCE</scope>
    <source>
        <strain evidence="15">IB182493</strain>
    </source>
</reference>
<keyword evidence="9" id="KW-0067">ATP-binding</keyword>
<dbReference type="InterPro" id="IPR036890">
    <property type="entry name" value="HATPase_C_sf"/>
</dbReference>
<keyword evidence="7" id="KW-0547">Nucleotide-binding</keyword>
<comment type="caution">
    <text evidence="15">The sequence shown here is derived from an EMBL/GenBank/DDBJ whole genome shotgun (WGS) entry which is preliminary data.</text>
</comment>
<dbReference type="FunFam" id="1.10.287.130:FF:000001">
    <property type="entry name" value="Two-component sensor histidine kinase"/>
    <property type="match status" value="1"/>
</dbReference>
<evidence type="ECO:0000256" key="11">
    <source>
        <dbReference type="ARBA" id="ARBA00023136"/>
    </source>
</evidence>
<evidence type="ECO:0000313" key="16">
    <source>
        <dbReference type="Proteomes" id="UP000632125"/>
    </source>
</evidence>
<dbReference type="Gene3D" id="6.10.340.10">
    <property type="match status" value="1"/>
</dbReference>
<feature type="transmembrane region" description="Helical" evidence="12">
    <location>
        <begin position="12"/>
        <end position="35"/>
    </location>
</feature>
<dbReference type="Gene3D" id="1.10.287.130">
    <property type="match status" value="1"/>
</dbReference>
<dbReference type="EMBL" id="JACXIY010000019">
    <property type="protein sequence ID" value="MBD2870248.1"/>
    <property type="molecule type" value="Genomic_DNA"/>
</dbReference>
<evidence type="ECO:0000256" key="2">
    <source>
        <dbReference type="ARBA" id="ARBA00004651"/>
    </source>
</evidence>
<dbReference type="CDD" id="cd00082">
    <property type="entry name" value="HisKA"/>
    <property type="match status" value="1"/>
</dbReference>
<dbReference type="PROSITE" id="PS50109">
    <property type="entry name" value="HIS_KIN"/>
    <property type="match status" value="1"/>
</dbReference>
<keyword evidence="8 15" id="KW-0418">Kinase</keyword>
<evidence type="ECO:0000313" key="15">
    <source>
        <dbReference type="EMBL" id="MBD2870248.1"/>
    </source>
</evidence>
<evidence type="ECO:0000256" key="12">
    <source>
        <dbReference type="SAM" id="Phobius"/>
    </source>
</evidence>
<dbReference type="SUPFAM" id="SSF47384">
    <property type="entry name" value="Homodimeric domain of signal transducing histidine kinase"/>
    <property type="match status" value="1"/>
</dbReference>
<name>A0A927CP80_9BACL</name>
<evidence type="ECO:0000256" key="5">
    <source>
        <dbReference type="ARBA" id="ARBA00022553"/>
    </source>
</evidence>
<keyword evidence="4" id="KW-1003">Cell membrane</keyword>
<feature type="transmembrane region" description="Helical" evidence="12">
    <location>
        <begin position="55"/>
        <end position="75"/>
    </location>
</feature>
<proteinExistence type="predicted"/>
<keyword evidence="10" id="KW-0902">Two-component regulatory system</keyword>
<dbReference type="PRINTS" id="PR00344">
    <property type="entry name" value="BCTRLSENSOR"/>
</dbReference>
<evidence type="ECO:0000256" key="1">
    <source>
        <dbReference type="ARBA" id="ARBA00000085"/>
    </source>
</evidence>
<dbReference type="InterPro" id="IPR005467">
    <property type="entry name" value="His_kinase_dom"/>
</dbReference>
<evidence type="ECO:0000256" key="9">
    <source>
        <dbReference type="ARBA" id="ARBA00022840"/>
    </source>
</evidence>
<dbReference type="SMART" id="SM00387">
    <property type="entry name" value="HATPase_c"/>
    <property type="match status" value="1"/>
</dbReference>
<dbReference type="InterPro" id="IPR050736">
    <property type="entry name" value="Sensor_HK_Regulatory"/>
</dbReference>
<dbReference type="InterPro" id="IPR003594">
    <property type="entry name" value="HATPase_dom"/>
</dbReference>
<sequence length="371" mass="42489">MRRKLTKPAIMLRRTGSVLTMLAASGCAFSIGYWLSRWYYKRHEVDWPDYAVQFVNWYLGIFILLLIFAIVMALAHPKQKALWQELIGAMRKIAKGDFSVVLDRDNKMHGQFGAFVQSINEMTRELKQMEMLRQEFISNVSHEIQSPLTSIRGFASTLQRDDLSPEERNRYLSIIEKETSRLSKISDNLLKLTTLESGQEQLDARRYRLDLQLEGIVLASEPQWLEKELELELELPETDITANEELLGQVWVNLIHNAIKFTPLRGSVKVLLRRDGDEIKVRIEDTGIGIAKDDRQRIFERFYKGDKQRTRTVEGSGLGLSIVKKIVELHHGRIEVDSRLGEGSVFEVGLQAEPGERPVDLTKNSHNLGGG</sequence>
<dbReference type="GO" id="GO:0005524">
    <property type="term" value="F:ATP binding"/>
    <property type="evidence" value="ECO:0007669"/>
    <property type="project" value="UniProtKB-KW"/>
</dbReference>
<evidence type="ECO:0000256" key="7">
    <source>
        <dbReference type="ARBA" id="ARBA00022741"/>
    </source>
</evidence>
<keyword evidence="11 12" id="KW-0472">Membrane</keyword>
<dbReference type="SUPFAM" id="SSF55874">
    <property type="entry name" value="ATPase domain of HSP90 chaperone/DNA topoisomerase II/histidine kinase"/>
    <property type="match status" value="1"/>
</dbReference>
<gene>
    <name evidence="15" type="ORF">IDH41_16835</name>
</gene>
<evidence type="ECO:0000256" key="3">
    <source>
        <dbReference type="ARBA" id="ARBA00012438"/>
    </source>
</evidence>
<dbReference type="Pfam" id="PF02518">
    <property type="entry name" value="HATPase_c"/>
    <property type="match status" value="1"/>
</dbReference>
<dbReference type="RefSeq" id="WP_190863026.1">
    <property type="nucleotide sequence ID" value="NZ_JACXIY010000019.1"/>
</dbReference>
<keyword evidence="16" id="KW-1185">Reference proteome</keyword>
<keyword evidence="12" id="KW-0812">Transmembrane</keyword>
<protein>
    <recommendedName>
        <fullName evidence="3">histidine kinase</fullName>
        <ecNumber evidence="3">2.7.13.3</ecNumber>
    </recommendedName>
</protein>
<dbReference type="SMART" id="SM00388">
    <property type="entry name" value="HisKA"/>
    <property type="match status" value="1"/>
</dbReference>
<dbReference type="CDD" id="cd06225">
    <property type="entry name" value="HAMP"/>
    <property type="match status" value="1"/>
</dbReference>